<feature type="binding site" description="axial binding residue" evidence="4">
    <location>
        <position position="371"/>
    </location>
    <ligand>
        <name>heme</name>
        <dbReference type="ChEBI" id="CHEBI:30413"/>
    </ligand>
    <ligandPart>
        <name>Fe</name>
        <dbReference type="ChEBI" id="CHEBI:18248"/>
    </ligandPart>
</feature>
<comment type="cofactor">
    <cofactor evidence="4">
        <name>heme</name>
        <dbReference type="ChEBI" id="CHEBI:30413"/>
    </cofactor>
</comment>
<dbReference type="PROSITE" id="PS51402">
    <property type="entry name" value="CATALASE_3"/>
    <property type="match status" value="1"/>
</dbReference>
<dbReference type="GO" id="GO:0020037">
    <property type="term" value="F:heme binding"/>
    <property type="evidence" value="ECO:0007669"/>
    <property type="project" value="InterPro"/>
</dbReference>
<dbReference type="PIRSF" id="PIRSF038928">
    <property type="entry name" value="Catalase_clade1-3"/>
    <property type="match status" value="1"/>
</dbReference>
<dbReference type="InterPro" id="IPR024711">
    <property type="entry name" value="Catalase_clade1/3"/>
</dbReference>
<dbReference type="PRINTS" id="PR00067">
    <property type="entry name" value="CATALASE"/>
</dbReference>
<evidence type="ECO:0000313" key="7">
    <source>
        <dbReference type="Proteomes" id="UP001141434"/>
    </source>
</evidence>
<sequence>LLTQIILQTVYFVKMDKYYTLAEGCPFASNNTAVLMRNRAGGGLGLLQDTHLIETLAHFSRERIPERVVHAKAVGAYGEFEATRDCSDFTSASFLNSTGKKTPVLLRVSTVGPEAGSADTSRDVHGWAMKFYTDEGNLDWVFNNTPVFFIRDPIKFPSLNRSHKRHPQTHLPDANMVSLYLDKSFMSKSTYTLQFWDFHVGNPEGMHELLHLFSDRGTPKSIRHMNAYSGHTYKFTQPDGSFKYAKIHIKTTQGVKNFTREEATRVAGENPDYLIQDMFEAIEKSSYPVWNVYVQLMSPEQAERYRWNIFDMTKVWPHEDFPLQQIGRLTMNRNPRNYFTDIEQAAFSPSTMVPGLAASADPVLQARLFAYPDAARYRLGVNYQQLPTNAAKASVYCPFQRDGKMRFDGNYGADPNYVGSSLQPTRFYPEVKGINAAVLSLHTEHEKWAGEIVSYTSHVTDEDFVQPAALWDVIGRDPGHQDRLVGNVAAHLKGVNSAELRSEVYGTYTVFFLSKAKAWKWSLKSRR</sequence>
<keyword evidence="7" id="KW-1185">Reference proteome</keyword>
<feature type="active site" evidence="3">
    <location>
        <position position="143"/>
    </location>
</feature>
<dbReference type="InterPro" id="IPR011614">
    <property type="entry name" value="Catalase_core"/>
</dbReference>
<evidence type="ECO:0000313" key="6">
    <source>
        <dbReference type="EMBL" id="KAJ5104757.1"/>
    </source>
</evidence>
<dbReference type="CDD" id="cd08157">
    <property type="entry name" value="catalase_fungal"/>
    <property type="match status" value="1"/>
</dbReference>
<evidence type="ECO:0000256" key="3">
    <source>
        <dbReference type="PIRSR" id="PIRSR038928-1"/>
    </source>
</evidence>
<dbReference type="Gene3D" id="2.40.180.10">
    <property type="entry name" value="Catalase core domain"/>
    <property type="match status" value="1"/>
</dbReference>
<proteinExistence type="inferred from homology"/>
<comment type="similarity">
    <text evidence="1">Belongs to the catalase family.</text>
</comment>
<reference evidence="6" key="2">
    <citation type="journal article" date="2023" name="IMA Fungus">
        <title>Comparative genomic study of the Penicillium genus elucidates a diverse pangenome and 15 lateral gene transfer events.</title>
        <authorList>
            <person name="Petersen C."/>
            <person name="Sorensen T."/>
            <person name="Nielsen M.R."/>
            <person name="Sondergaard T.E."/>
            <person name="Sorensen J.L."/>
            <person name="Fitzpatrick D.A."/>
            <person name="Frisvad J.C."/>
            <person name="Nielsen K.L."/>
        </authorList>
    </citation>
    <scope>NUCLEOTIDE SEQUENCE</scope>
    <source>
        <strain evidence="6">IBT 34128</strain>
    </source>
</reference>
<gene>
    <name evidence="6" type="ORF">NUU61_002104</name>
</gene>
<dbReference type="FunFam" id="2.40.180.10:FF:000001">
    <property type="entry name" value="Catalase"/>
    <property type="match status" value="1"/>
</dbReference>
<organism evidence="6 7">
    <name type="scientific">Penicillium alfredii</name>
    <dbReference type="NCBI Taxonomy" id="1506179"/>
    <lineage>
        <taxon>Eukaryota</taxon>
        <taxon>Fungi</taxon>
        <taxon>Dikarya</taxon>
        <taxon>Ascomycota</taxon>
        <taxon>Pezizomycotina</taxon>
        <taxon>Eurotiomycetes</taxon>
        <taxon>Eurotiomycetidae</taxon>
        <taxon>Eurotiales</taxon>
        <taxon>Aspergillaceae</taxon>
        <taxon>Penicillium</taxon>
    </lineage>
</organism>
<reference evidence="6" key="1">
    <citation type="submission" date="2022-11" db="EMBL/GenBank/DDBJ databases">
        <authorList>
            <person name="Petersen C."/>
        </authorList>
    </citation>
    <scope>NUCLEOTIDE SEQUENCE</scope>
    <source>
        <strain evidence="6">IBT 34128</strain>
    </source>
</reference>
<evidence type="ECO:0000256" key="2">
    <source>
        <dbReference type="ARBA" id="ARBA00044729"/>
    </source>
</evidence>
<dbReference type="PANTHER" id="PTHR11465:SF26">
    <property type="entry name" value="CATALASE 2"/>
    <property type="match status" value="1"/>
</dbReference>
<dbReference type="GO" id="GO:0042744">
    <property type="term" value="P:hydrogen peroxide catabolic process"/>
    <property type="evidence" value="ECO:0007669"/>
    <property type="project" value="TreeGrafter"/>
</dbReference>
<feature type="active site" evidence="3">
    <location>
        <position position="70"/>
    </location>
</feature>
<keyword evidence="4" id="KW-0408">Iron</keyword>
<comment type="caution">
    <text evidence="6">The sequence shown here is derived from an EMBL/GenBank/DDBJ whole genome shotgun (WGS) entry which is preliminary data.</text>
</comment>
<feature type="non-terminal residue" evidence="6">
    <location>
        <position position="527"/>
    </location>
</feature>
<dbReference type="InterPro" id="IPR018028">
    <property type="entry name" value="Catalase"/>
</dbReference>
<keyword evidence="4" id="KW-0349">Heme</keyword>
<dbReference type="GO" id="GO:0004096">
    <property type="term" value="F:catalase activity"/>
    <property type="evidence" value="ECO:0007669"/>
    <property type="project" value="InterPro"/>
</dbReference>
<dbReference type="Pfam" id="PF00199">
    <property type="entry name" value="Catalase"/>
    <property type="match status" value="1"/>
</dbReference>
<name>A0A9W9FR21_9EURO</name>
<evidence type="ECO:0000256" key="4">
    <source>
        <dbReference type="PIRSR" id="PIRSR038928-2"/>
    </source>
</evidence>
<dbReference type="InterPro" id="IPR020835">
    <property type="entry name" value="Catalase_sf"/>
</dbReference>
<dbReference type="GO" id="GO:0005739">
    <property type="term" value="C:mitochondrion"/>
    <property type="evidence" value="ECO:0007669"/>
    <property type="project" value="TreeGrafter"/>
</dbReference>
<dbReference type="EMBL" id="JAPMSZ010000004">
    <property type="protein sequence ID" value="KAJ5104757.1"/>
    <property type="molecule type" value="Genomic_DNA"/>
</dbReference>
<dbReference type="RefSeq" id="XP_056513753.1">
    <property type="nucleotide sequence ID" value="XM_056652686.1"/>
</dbReference>
<evidence type="ECO:0000259" key="5">
    <source>
        <dbReference type="SMART" id="SM01060"/>
    </source>
</evidence>
<dbReference type="GO" id="GO:0042542">
    <property type="term" value="P:response to hydrogen peroxide"/>
    <property type="evidence" value="ECO:0007669"/>
    <property type="project" value="TreeGrafter"/>
</dbReference>
<dbReference type="SMART" id="SM01060">
    <property type="entry name" value="Catalase"/>
    <property type="match status" value="1"/>
</dbReference>
<dbReference type="GO" id="GO:0005777">
    <property type="term" value="C:peroxisome"/>
    <property type="evidence" value="ECO:0007669"/>
    <property type="project" value="TreeGrafter"/>
</dbReference>
<dbReference type="GO" id="GO:0046872">
    <property type="term" value="F:metal ion binding"/>
    <property type="evidence" value="ECO:0007669"/>
    <property type="project" value="UniProtKB-KW"/>
</dbReference>
<protein>
    <recommendedName>
        <fullName evidence="5">Catalase core domain-containing protein</fullName>
    </recommendedName>
</protein>
<feature type="domain" description="Catalase core" evidence="5">
    <location>
        <begin position="20"/>
        <end position="426"/>
    </location>
</feature>
<dbReference type="AlphaFoldDB" id="A0A9W9FR21"/>
<comment type="function">
    <text evidence="2">Catalyzes the degradation of hydrogen peroxide (H(2)O(2)) generated by peroxisomal oxidases to water and oxygen, thereby protecting cells from the toxic effects of hydrogen peroxide.</text>
</comment>
<dbReference type="PANTHER" id="PTHR11465">
    <property type="entry name" value="CATALASE"/>
    <property type="match status" value="1"/>
</dbReference>
<dbReference type="SUPFAM" id="SSF56634">
    <property type="entry name" value="Heme-dependent catalase-like"/>
    <property type="match status" value="1"/>
</dbReference>
<dbReference type="OrthoDB" id="6880011at2759"/>
<evidence type="ECO:0000256" key="1">
    <source>
        <dbReference type="ARBA" id="ARBA00005329"/>
    </source>
</evidence>
<accession>A0A9W9FR21</accession>
<dbReference type="GeneID" id="81391854"/>
<keyword evidence="4" id="KW-0479">Metal-binding</keyword>
<dbReference type="Proteomes" id="UP001141434">
    <property type="component" value="Unassembled WGS sequence"/>
</dbReference>